<dbReference type="Pfam" id="PF05365">
    <property type="entry name" value="UCR_UQCRX_QCR9"/>
    <property type="match status" value="1"/>
</dbReference>
<evidence type="ECO:0000256" key="8">
    <source>
        <dbReference type="ARBA" id="ARBA00022989"/>
    </source>
</evidence>
<proteinExistence type="inferred from homology"/>
<comment type="subunit">
    <text evidence="12">Component of the ubiquinol-cytochrome c oxidoreductase (cytochrome b-c1 complex, complex III, CIII), a multisubunit enzyme composed of 3 respiratory subunits cytochrome b, cytochrome c1 and Rieske protein, 2 core protein subunits, and additional low-molecular weight protein subunits.</text>
</comment>
<keyword evidence="6 12" id="KW-0999">Mitochondrion inner membrane</keyword>
<accession>A0A8H7Z0V6</accession>
<dbReference type="VEuPathDB" id="FungiDB:I7I52_10515"/>
<dbReference type="EMBL" id="JAEVHI010000002">
    <property type="protein sequence ID" value="KAG5300008.1"/>
    <property type="molecule type" value="Genomic_DNA"/>
</dbReference>
<dbReference type="Proteomes" id="UP000663671">
    <property type="component" value="Chromosome 3"/>
</dbReference>
<evidence type="ECO:0000256" key="3">
    <source>
        <dbReference type="ARBA" id="ARBA00022448"/>
    </source>
</evidence>
<comment type="function">
    <text evidence="12">Component of the ubiquinol-cytochrome c oxidoreductase, a multisubunit transmembrane complex that is part of the mitochondrial electron transport chain which drives oxidative phosphorylation. The complex plays an important role in the uptake of multiple carbon sources present in different host niches.</text>
</comment>
<reference evidence="13 15" key="1">
    <citation type="submission" date="2021-01" db="EMBL/GenBank/DDBJ databases">
        <title>Chromosome-level genome assembly of a human fungal pathogen reveals clustering of transcriptionally co-regulated genes.</title>
        <authorList>
            <person name="Voorhies M."/>
            <person name="Cohen S."/>
            <person name="Shea T.P."/>
            <person name="Petrus S."/>
            <person name="Munoz J.F."/>
            <person name="Poplawski S."/>
            <person name="Goldman W.E."/>
            <person name="Michael T."/>
            <person name="Cuomo C.A."/>
            <person name="Sil A."/>
            <person name="Beyhan S."/>
        </authorList>
    </citation>
    <scope>NUCLEOTIDE SEQUENCE [LARGE SCALE GENOMIC DNA]</scope>
    <source>
        <strain evidence="13 15">G184AR</strain>
        <strain evidence="14">WU24</strain>
    </source>
</reference>
<dbReference type="SUPFAM" id="SSF81514">
    <property type="entry name" value="Subunit X (non-heme 7 kDa protein) of cytochrome bc1 complex (Ubiquinol-cytochrome c reductase)"/>
    <property type="match status" value="1"/>
</dbReference>
<comment type="similarity">
    <text evidence="2 12">Belongs to the UQCR10/QCR9 family.</text>
</comment>
<organism evidence="13 15">
    <name type="scientific">Ajellomyces capsulatus</name>
    <name type="common">Darling's disease fungus</name>
    <name type="synonym">Histoplasma capsulatum</name>
    <dbReference type="NCBI Taxonomy" id="5037"/>
    <lineage>
        <taxon>Eukaryota</taxon>
        <taxon>Fungi</taxon>
        <taxon>Dikarya</taxon>
        <taxon>Ascomycota</taxon>
        <taxon>Pezizomycotina</taxon>
        <taxon>Eurotiomycetes</taxon>
        <taxon>Eurotiomycetidae</taxon>
        <taxon>Onygenales</taxon>
        <taxon>Ajellomycetaceae</taxon>
        <taxon>Histoplasma</taxon>
    </lineage>
</organism>
<keyword evidence="5" id="KW-0812">Transmembrane</keyword>
<evidence type="ECO:0000256" key="10">
    <source>
        <dbReference type="ARBA" id="ARBA00023136"/>
    </source>
</evidence>
<dbReference type="InterPro" id="IPR036656">
    <property type="entry name" value="QCR9_sf"/>
</dbReference>
<dbReference type="EMBL" id="CP069115">
    <property type="protein sequence ID" value="QSS66192.1"/>
    <property type="molecule type" value="Genomic_DNA"/>
</dbReference>
<dbReference type="GO" id="GO:0005743">
    <property type="term" value="C:mitochondrial inner membrane"/>
    <property type="evidence" value="ECO:0007669"/>
    <property type="project" value="UniProtKB-SubCell"/>
</dbReference>
<keyword evidence="9 12" id="KW-0496">Mitochondrion</keyword>
<evidence type="ECO:0000256" key="9">
    <source>
        <dbReference type="ARBA" id="ARBA00023128"/>
    </source>
</evidence>
<dbReference type="AlphaFoldDB" id="A0A8H7Z0V6"/>
<dbReference type="PANTHER" id="PTHR12980:SF0">
    <property type="entry name" value="CYTOCHROME B-C1 COMPLEX SUBUNIT 9"/>
    <property type="match status" value="1"/>
</dbReference>
<evidence type="ECO:0000256" key="6">
    <source>
        <dbReference type="ARBA" id="ARBA00022792"/>
    </source>
</evidence>
<evidence type="ECO:0000256" key="12">
    <source>
        <dbReference type="RuleBase" id="RU368056"/>
    </source>
</evidence>
<evidence type="ECO:0000313" key="13">
    <source>
        <dbReference type="EMBL" id="KAG5300008.1"/>
    </source>
</evidence>
<dbReference type="PANTHER" id="PTHR12980">
    <property type="entry name" value="UBIQUINOL-CYTOCHROME C REDUCTASE COMPLEX, SUBUNIT X"/>
    <property type="match status" value="1"/>
</dbReference>
<keyword evidence="4 12" id="KW-0679">Respiratory chain</keyword>
<evidence type="ECO:0000256" key="11">
    <source>
        <dbReference type="ARBA" id="ARBA00044247"/>
    </source>
</evidence>
<evidence type="ECO:0000256" key="7">
    <source>
        <dbReference type="ARBA" id="ARBA00022982"/>
    </source>
</evidence>
<evidence type="ECO:0000256" key="2">
    <source>
        <dbReference type="ARBA" id="ARBA00007856"/>
    </source>
</evidence>
<gene>
    <name evidence="14" type="ORF">I7I51_07045</name>
    <name evidence="13" type="ORF">I7I52_10515</name>
</gene>
<evidence type="ECO:0000313" key="14">
    <source>
        <dbReference type="EMBL" id="QSS66192.1"/>
    </source>
</evidence>
<keyword evidence="3 12" id="KW-0813">Transport</keyword>
<sequence length="66" mass="7729">MAGITGMIYNSLFRRNTTFLSSIFIGAFAFEMAFDSISNRIFDSLNKGRQWKDIRHQYIQKAEDEE</sequence>
<evidence type="ECO:0000256" key="1">
    <source>
        <dbReference type="ARBA" id="ARBA00004434"/>
    </source>
</evidence>
<evidence type="ECO:0000256" key="5">
    <source>
        <dbReference type="ARBA" id="ARBA00022692"/>
    </source>
</evidence>
<dbReference type="VEuPathDB" id="FungiDB:I7I51_07045"/>
<protein>
    <recommendedName>
        <fullName evidence="11 12">Complex III subunit 9</fullName>
    </recommendedName>
</protein>
<comment type="subcellular location">
    <subcellularLocation>
        <location evidence="1 12">Mitochondrion inner membrane</location>
        <topology evidence="1 12">Single-pass membrane protein</topology>
    </subcellularLocation>
</comment>
<keyword evidence="10" id="KW-0472">Membrane</keyword>
<dbReference type="FunFam" id="1.20.5.260:FF:000001">
    <property type="entry name" value="Cytochrome b-c1 complex subunit 9"/>
    <property type="match status" value="1"/>
</dbReference>
<dbReference type="Proteomes" id="UP000670092">
    <property type="component" value="Unassembled WGS sequence"/>
</dbReference>
<keyword evidence="7 12" id="KW-0249">Electron transport</keyword>
<dbReference type="OrthoDB" id="44067at2759"/>
<evidence type="ECO:0000313" key="15">
    <source>
        <dbReference type="Proteomes" id="UP000670092"/>
    </source>
</evidence>
<dbReference type="GO" id="GO:0006122">
    <property type="term" value="P:mitochondrial electron transport, ubiquinol to cytochrome c"/>
    <property type="evidence" value="ECO:0007669"/>
    <property type="project" value="UniProtKB-UniRule"/>
</dbReference>
<dbReference type="Gene3D" id="1.20.5.260">
    <property type="entry name" value="Cytochrome b-c1 complex subunit 9"/>
    <property type="match status" value="1"/>
</dbReference>
<dbReference type="OMA" id="IKHKYEV"/>
<name>A0A8H7Z0V6_AJECA</name>
<dbReference type="InterPro" id="IPR008027">
    <property type="entry name" value="QCR9"/>
</dbReference>
<dbReference type="GO" id="GO:0045275">
    <property type="term" value="C:respiratory chain complex III"/>
    <property type="evidence" value="ECO:0007669"/>
    <property type="project" value="UniProtKB-UniRule"/>
</dbReference>
<keyword evidence="8" id="KW-1133">Transmembrane helix</keyword>
<evidence type="ECO:0000256" key="4">
    <source>
        <dbReference type="ARBA" id="ARBA00022660"/>
    </source>
</evidence>